<protein>
    <submittedName>
        <fullName evidence="1">SPOR domain-containing protein</fullName>
    </submittedName>
</protein>
<evidence type="ECO:0000313" key="1">
    <source>
        <dbReference type="EMBL" id="THG43901.1"/>
    </source>
</evidence>
<gene>
    <name evidence="1" type="ORF">E5990_09840</name>
</gene>
<sequence length="148" mass="16722">MNTKCFRFMISVVALSVALHTFAQSATDSVTEDLCAHITDGGRVVLSMPVELRKRMCMEKADTHAEVADIQQTKVQATGRMGGYRIQVFSDNNSRTAKGEARTRARNISSQFPDYQTYVVYNSPYWRLRVGNFKTNEEAQTAAEELRM</sequence>
<feature type="non-terminal residue" evidence="1">
    <location>
        <position position="148"/>
    </location>
</feature>
<accession>A0AC61S3U6</accession>
<keyword evidence="2" id="KW-1185">Reference proteome</keyword>
<dbReference type="EMBL" id="SSTG01000165">
    <property type="protein sequence ID" value="THG43901.1"/>
    <property type="molecule type" value="Genomic_DNA"/>
</dbReference>
<dbReference type="Proteomes" id="UP000305401">
    <property type="component" value="Unassembled WGS sequence"/>
</dbReference>
<comment type="caution">
    <text evidence="1">The sequence shown here is derived from an EMBL/GenBank/DDBJ whole genome shotgun (WGS) entry which is preliminary data.</text>
</comment>
<reference evidence="1" key="1">
    <citation type="submission" date="2019-04" db="EMBL/GenBank/DDBJ databases">
        <title>Microbes associate with the intestines of laboratory mice.</title>
        <authorList>
            <person name="Navarre W."/>
            <person name="Wong E."/>
            <person name="Huang K.C."/>
            <person name="Tropini C."/>
            <person name="Ng K."/>
            <person name="Yu B."/>
        </authorList>
    </citation>
    <scope>NUCLEOTIDE SEQUENCE</scope>
    <source>
        <strain evidence="1">NM86_A22</strain>
    </source>
</reference>
<proteinExistence type="predicted"/>
<evidence type="ECO:0000313" key="2">
    <source>
        <dbReference type="Proteomes" id="UP000305401"/>
    </source>
</evidence>
<organism evidence="1 2">
    <name type="scientific">Muribaculum caecicola</name>
    <dbReference type="NCBI Taxonomy" id="3038144"/>
    <lineage>
        <taxon>Bacteria</taxon>
        <taxon>Pseudomonadati</taxon>
        <taxon>Bacteroidota</taxon>
        <taxon>Bacteroidia</taxon>
        <taxon>Bacteroidales</taxon>
        <taxon>Muribaculaceae</taxon>
        <taxon>Muribaculum</taxon>
    </lineage>
</organism>
<name>A0AC61S3U6_9BACT</name>